<sequence length="132" mass="14088">AVLCSVGQWTLPLLMNISQRPAKVGTKPAPLSHLTIPYHGEMSTSPCPSPGAMSEDTFALGGVYIGSLESHVRTHQDFCSGMNVRSQSCQTGEKEVSPPVIEWRMNASTSAENSTIEAQVNDAGVQCTPQDI</sequence>
<evidence type="ECO:0000313" key="2">
    <source>
        <dbReference type="Proteomes" id="UP001381693"/>
    </source>
</evidence>
<keyword evidence="2" id="KW-1185">Reference proteome</keyword>
<accession>A0AAN8X245</accession>
<comment type="caution">
    <text evidence="1">The sequence shown here is derived from an EMBL/GenBank/DDBJ whole genome shotgun (WGS) entry which is preliminary data.</text>
</comment>
<reference evidence="1 2" key="1">
    <citation type="submission" date="2023-11" db="EMBL/GenBank/DDBJ databases">
        <title>Halocaridina rubra genome assembly.</title>
        <authorList>
            <person name="Smith C."/>
        </authorList>
    </citation>
    <scope>NUCLEOTIDE SEQUENCE [LARGE SCALE GENOMIC DNA]</scope>
    <source>
        <strain evidence="1">EP-1</strain>
        <tissue evidence="1">Whole</tissue>
    </source>
</reference>
<feature type="non-terminal residue" evidence="1">
    <location>
        <position position="132"/>
    </location>
</feature>
<gene>
    <name evidence="1" type="ORF">SK128_006234</name>
</gene>
<feature type="non-terminal residue" evidence="1">
    <location>
        <position position="1"/>
    </location>
</feature>
<organism evidence="1 2">
    <name type="scientific">Halocaridina rubra</name>
    <name type="common">Hawaiian red shrimp</name>
    <dbReference type="NCBI Taxonomy" id="373956"/>
    <lineage>
        <taxon>Eukaryota</taxon>
        <taxon>Metazoa</taxon>
        <taxon>Ecdysozoa</taxon>
        <taxon>Arthropoda</taxon>
        <taxon>Crustacea</taxon>
        <taxon>Multicrustacea</taxon>
        <taxon>Malacostraca</taxon>
        <taxon>Eumalacostraca</taxon>
        <taxon>Eucarida</taxon>
        <taxon>Decapoda</taxon>
        <taxon>Pleocyemata</taxon>
        <taxon>Caridea</taxon>
        <taxon>Atyoidea</taxon>
        <taxon>Atyidae</taxon>
        <taxon>Halocaridina</taxon>
    </lineage>
</organism>
<evidence type="ECO:0000313" key="1">
    <source>
        <dbReference type="EMBL" id="KAK7071534.1"/>
    </source>
</evidence>
<proteinExistence type="predicted"/>
<dbReference type="AlphaFoldDB" id="A0AAN8X245"/>
<dbReference type="Proteomes" id="UP001381693">
    <property type="component" value="Unassembled WGS sequence"/>
</dbReference>
<protein>
    <submittedName>
        <fullName evidence="1">Uncharacterized protein</fullName>
    </submittedName>
</protein>
<dbReference type="EMBL" id="JAXCGZ010014340">
    <property type="protein sequence ID" value="KAK7071534.1"/>
    <property type="molecule type" value="Genomic_DNA"/>
</dbReference>
<name>A0AAN8X245_HALRR</name>